<organism evidence="2 3">
    <name type="scientific">Euzebya pacifica</name>
    <dbReference type="NCBI Taxonomy" id="1608957"/>
    <lineage>
        <taxon>Bacteria</taxon>
        <taxon>Bacillati</taxon>
        <taxon>Actinomycetota</taxon>
        <taxon>Nitriliruptoria</taxon>
        <taxon>Euzebyales</taxon>
    </lineage>
</organism>
<evidence type="ECO:0000313" key="3">
    <source>
        <dbReference type="Proteomes" id="UP000264006"/>
    </source>
</evidence>
<name>A0A346Y072_9ACTN</name>
<feature type="compositionally biased region" description="Pro residues" evidence="1">
    <location>
        <begin position="10"/>
        <end position="20"/>
    </location>
</feature>
<reference evidence="2 3" key="1">
    <citation type="submission" date="2018-09" db="EMBL/GenBank/DDBJ databases">
        <title>Complete genome sequence of Euzebya sp. DY32-46 isolated from seawater of Pacific Ocean.</title>
        <authorList>
            <person name="Xu L."/>
            <person name="Wu Y.-H."/>
            <person name="Xu X.-W."/>
        </authorList>
    </citation>
    <scope>NUCLEOTIDE SEQUENCE [LARGE SCALE GENOMIC DNA]</scope>
    <source>
        <strain evidence="2 3">DY32-46</strain>
    </source>
</reference>
<evidence type="ECO:0000313" key="2">
    <source>
        <dbReference type="EMBL" id="AXV07869.1"/>
    </source>
</evidence>
<protein>
    <recommendedName>
        <fullName evidence="4">DUF885 domain-containing protein</fullName>
    </recommendedName>
</protein>
<dbReference type="Proteomes" id="UP000264006">
    <property type="component" value="Chromosome"/>
</dbReference>
<evidence type="ECO:0000256" key="1">
    <source>
        <dbReference type="SAM" id="MobiDB-lite"/>
    </source>
</evidence>
<dbReference type="AlphaFoldDB" id="A0A346Y072"/>
<dbReference type="Pfam" id="PF05960">
    <property type="entry name" value="DUF885"/>
    <property type="match status" value="1"/>
</dbReference>
<keyword evidence="3" id="KW-1185">Reference proteome</keyword>
<gene>
    <name evidence="2" type="ORF">DVS28_a3193</name>
</gene>
<feature type="region of interest" description="Disordered" evidence="1">
    <location>
        <begin position="1"/>
        <end position="26"/>
    </location>
</feature>
<sequence length="596" mass="64506">MADSEVMPPSAVPPPPPPSGPHDRVRDNATALAELAEDYHRLQMSADPLLATYYGLDVHRDRLPDLTEAGRGRVRDDTAALRHRVGRIDPSGLSPTEETSRVMLLRLMGDDLAALDGRWSARSVDDFAFAPSAELLYHLGRTQVLDDGHGHAHVRRLAAVGAFLDGALEEHRRAVADRMTPTARGVAEAVERVRRVAVTPAGTSPLLAPLSDRGPLVREQAANAYREVVVPALHRYADGLQRDVAPSARPDDRAGLCWTDDGAEVYGAMLSHFTTLDRPDPAGIHQQGLAIVAALQEEIAEAGQRLLGLSDPAAITERLLNDPSLDYADPSEIVPHAQAICDRAAEAAGAVIGRLPTTPCIVKPVPEDETGAGAAFYDPPTPARPHGIYWVNIVDPRLHRYEAEATAFHEAAPGHHTQLGLQAELDLPAFRRIGTFLSGYGEGWGLYTERLADELGWYSGDLDRLGMLATDMMRACRLVLDTGLHHHGWSRQQAIEWFTAHAPLSAELIVSEVDRYIVYPGQACSYMLGRLEIQRLRAEATRQLGGRFDLSGFHDTILGEGAVPLAALQPMVDRWVDSRAQPTVAQASAQAGGGGG</sequence>
<evidence type="ECO:0008006" key="4">
    <source>
        <dbReference type="Google" id="ProtNLM"/>
    </source>
</evidence>
<accession>A0A346Y072</accession>
<proteinExistence type="predicted"/>
<dbReference type="KEGG" id="euz:DVS28_a3193"/>
<dbReference type="PANTHER" id="PTHR33361">
    <property type="entry name" value="GLR0591 PROTEIN"/>
    <property type="match status" value="1"/>
</dbReference>
<dbReference type="PANTHER" id="PTHR33361:SF2">
    <property type="entry name" value="DUF885 DOMAIN-CONTAINING PROTEIN"/>
    <property type="match status" value="1"/>
</dbReference>
<dbReference type="RefSeq" id="WP_164710610.1">
    <property type="nucleotide sequence ID" value="NZ_CP031165.1"/>
</dbReference>
<dbReference type="InterPro" id="IPR010281">
    <property type="entry name" value="DUF885"/>
</dbReference>
<dbReference type="EMBL" id="CP031165">
    <property type="protein sequence ID" value="AXV07869.1"/>
    <property type="molecule type" value="Genomic_DNA"/>
</dbReference>